<keyword evidence="3" id="KW-1185">Reference proteome</keyword>
<comment type="caution">
    <text evidence="2">The sequence shown here is derived from an EMBL/GenBank/DDBJ whole genome shotgun (WGS) entry which is preliminary data.</text>
</comment>
<proteinExistence type="predicted"/>
<protein>
    <submittedName>
        <fullName evidence="2">Uncharacterized protein</fullName>
    </submittedName>
</protein>
<accession>A0A9D4UKA8</accession>
<name>A0A9D4UKA8_ADICA</name>
<feature type="compositionally biased region" description="Basic and acidic residues" evidence="1">
    <location>
        <begin position="1"/>
        <end position="18"/>
    </location>
</feature>
<sequence length="121" mass="13896">MRSWEKPKNLSKSEEPKGLGEASNEDKEEELSWKRCTSKRKSAIEETDLNLEDVSYLPHDGLEDIDWKVLDPQTSEFPLTSSQPHDALASTILNISEIVDQSEEKKHKIQYDSADIEHKKD</sequence>
<evidence type="ECO:0000313" key="3">
    <source>
        <dbReference type="Proteomes" id="UP000886520"/>
    </source>
</evidence>
<evidence type="ECO:0000256" key="1">
    <source>
        <dbReference type="SAM" id="MobiDB-lite"/>
    </source>
</evidence>
<gene>
    <name evidence="2" type="ORF">GOP47_0015373</name>
</gene>
<dbReference type="Proteomes" id="UP000886520">
    <property type="component" value="Chromosome 15"/>
</dbReference>
<dbReference type="AlphaFoldDB" id="A0A9D4UKA8"/>
<organism evidence="2 3">
    <name type="scientific">Adiantum capillus-veneris</name>
    <name type="common">Maidenhair fern</name>
    <dbReference type="NCBI Taxonomy" id="13818"/>
    <lineage>
        <taxon>Eukaryota</taxon>
        <taxon>Viridiplantae</taxon>
        <taxon>Streptophyta</taxon>
        <taxon>Embryophyta</taxon>
        <taxon>Tracheophyta</taxon>
        <taxon>Polypodiopsida</taxon>
        <taxon>Polypodiidae</taxon>
        <taxon>Polypodiales</taxon>
        <taxon>Pteridineae</taxon>
        <taxon>Pteridaceae</taxon>
        <taxon>Vittarioideae</taxon>
        <taxon>Adiantum</taxon>
    </lineage>
</organism>
<evidence type="ECO:0000313" key="2">
    <source>
        <dbReference type="EMBL" id="KAI5069072.1"/>
    </source>
</evidence>
<feature type="region of interest" description="Disordered" evidence="1">
    <location>
        <begin position="1"/>
        <end position="36"/>
    </location>
</feature>
<reference evidence="2" key="1">
    <citation type="submission" date="2021-01" db="EMBL/GenBank/DDBJ databases">
        <title>Adiantum capillus-veneris genome.</title>
        <authorList>
            <person name="Fang Y."/>
            <person name="Liao Q."/>
        </authorList>
    </citation>
    <scope>NUCLEOTIDE SEQUENCE</scope>
    <source>
        <strain evidence="2">H3</strain>
        <tissue evidence="2">Leaf</tissue>
    </source>
</reference>
<dbReference type="EMBL" id="JABFUD020000015">
    <property type="protein sequence ID" value="KAI5069072.1"/>
    <property type="molecule type" value="Genomic_DNA"/>
</dbReference>